<organism evidence="2 3">
    <name type="scientific">Lentinus tigrinus ALCF2SS1-6</name>
    <dbReference type="NCBI Taxonomy" id="1328759"/>
    <lineage>
        <taxon>Eukaryota</taxon>
        <taxon>Fungi</taxon>
        <taxon>Dikarya</taxon>
        <taxon>Basidiomycota</taxon>
        <taxon>Agaricomycotina</taxon>
        <taxon>Agaricomycetes</taxon>
        <taxon>Polyporales</taxon>
        <taxon>Polyporaceae</taxon>
        <taxon>Lentinus</taxon>
    </lineage>
</organism>
<evidence type="ECO:0000313" key="2">
    <source>
        <dbReference type="EMBL" id="RPD60862.1"/>
    </source>
</evidence>
<dbReference type="Proteomes" id="UP000313359">
    <property type="component" value="Unassembled WGS sequence"/>
</dbReference>
<protein>
    <submittedName>
        <fullName evidence="2">Uncharacterized protein</fullName>
    </submittedName>
</protein>
<evidence type="ECO:0000256" key="1">
    <source>
        <dbReference type="SAM" id="MobiDB-lite"/>
    </source>
</evidence>
<evidence type="ECO:0000313" key="3">
    <source>
        <dbReference type="Proteomes" id="UP000313359"/>
    </source>
</evidence>
<feature type="region of interest" description="Disordered" evidence="1">
    <location>
        <begin position="1"/>
        <end position="23"/>
    </location>
</feature>
<accession>A0A5C2SAJ1</accession>
<proteinExistence type="predicted"/>
<dbReference type="AlphaFoldDB" id="A0A5C2SAJ1"/>
<dbReference type="EMBL" id="ML122264">
    <property type="protein sequence ID" value="RPD60862.1"/>
    <property type="molecule type" value="Genomic_DNA"/>
</dbReference>
<name>A0A5C2SAJ1_9APHY</name>
<keyword evidence="3" id="KW-1185">Reference proteome</keyword>
<reference evidence="2" key="1">
    <citation type="journal article" date="2018" name="Genome Biol. Evol.">
        <title>Genomics and development of Lentinus tigrinus, a white-rot wood-decaying mushroom with dimorphic fruiting bodies.</title>
        <authorList>
            <person name="Wu B."/>
            <person name="Xu Z."/>
            <person name="Knudson A."/>
            <person name="Carlson A."/>
            <person name="Chen N."/>
            <person name="Kovaka S."/>
            <person name="LaButti K."/>
            <person name="Lipzen A."/>
            <person name="Pennachio C."/>
            <person name="Riley R."/>
            <person name="Schakwitz W."/>
            <person name="Umezawa K."/>
            <person name="Ohm R.A."/>
            <person name="Grigoriev I.V."/>
            <person name="Nagy L.G."/>
            <person name="Gibbons J."/>
            <person name="Hibbett D."/>
        </authorList>
    </citation>
    <scope>NUCLEOTIDE SEQUENCE [LARGE SCALE GENOMIC DNA]</scope>
    <source>
        <strain evidence="2">ALCF2SS1-6</strain>
    </source>
</reference>
<gene>
    <name evidence="2" type="ORF">L227DRAFT_86044</name>
</gene>
<sequence length="159" mass="17481">MENSTCHKARNAGPLNAQQTRAQRARSSFWKRWMSNMSSRMSTFISTRDADEDGVVTSRNSTISDRSEDENVGQCACALCHGGFTVQVESTESVGRLGTRSDEGRKVSMLSRRTALRGPARPLMAWLSGCRAVASLLKGILSVHKCTGLYLLKKEPITI</sequence>